<keyword evidence="2" id="KW-1185">Reference proteome</keyword>
<sequence>MQEIRCKVCNKLLGRVPKAVVFEIEMKCPRCKSVRIYNKEALEAQG</sequence>
<keyword evidence="1" id="KW-0238">DNA-binding</keyword>
<accession>A0A845R0J9</accession>
<comment type="caution">
    <text evidence="1">The sequence shown here is derived from an EMBL/GenBank/DDBJ whole genome shotgun (WGS) entry which is preliminary data.</text>
</comment>
<dbReference type="AlphaFoldDB" id="A0A845R0J9"/>
<proteinExistence type="predicted"/>
<dbReference type="Pfam" id="PF10122">
    <property type="entry name" value="Zn_ribbon_Com"/>
    <property type="match status" value="1"/>
</dbReference>
<dbReference type="OrthoDB" id="2066462at2"/>
<dbReference type="RefSeq" id="WP_160198687.1">
    <property type="nucleotide sequence ID" value="NZ_QXXA01000025.1"/>
</dbReference>
<name>A0A845R0J9_9CLOT</name>
<dbReference type="EMBL" id="QXXA01000025">
    <property type="protein sequence ID" value="NBI08225.1"/>
    <property type="molecule type" value="Genomic_DNA"/>
</dbReference>
<dbReference type="Proteomes" id="UP000467132">
    <property type="component" value="Unassembled WGS sequence"/>
</dbReference>
<gene>
    <name evidence="1" type="ORF">D3Z33_15300</name>
</gene>
<evidence type="ECO:0000313" key="1">
    <source>
        <dbReference type="EMBL" id="NBI08225.1"/>
    </source>
</evidence>
<dbReference type="GO" id="GO:0003677">
    <property type="term" value="F:DNA binding"/>
    <property type="evidence" value="ECO:0007669"/>
    <property type="project" value="UniProtKB-KW"/>
</dbReference>
<organism evidence="1 2">
    <name type="scientific">Senegalia massiliensis</name>
    <dbReference type="NCBI Taxonomy" id="1720316"/>
    <lineage>
        <taxon>Bacteria</taxon>
        <taxon>Bacillati</taxon>
        <taxon>Bacillota</taxon>
        <taxon>Clostridia</taxon>
        <taxon>Eubacteriales</taxon>
        <taxon>Clostridiaceae</taxon>
        <taxon>Senegalia</taxon>
    </lineage>
</organism>
<reference evidence="1 2" key="1">
    <citation type="submission" date="2018-08" db="EMBL/GenBank/DDBJ databases">
        <title>Murine metabolic-syndrome-specific gut microbial biobank.</title>
        <authorList>
            <person name="Liu C."/>
        </authorList>
    </citation>
    <scope>NUCLEOTIDE SEQUENCE [LARGE SCALE GENOMIC DNA]</scope>
    <source>
        <strain evidence="1 2">583</strain>
    </source>
</reference>
<protein>
    <submittedName>
        <fullName evidence="1">Com family DNA-binding transcriptional regulator</fullName>
    </submittedName>
</protein>
<dbReference type="InterPro" id="IPR019294">
    <property type="entry name" value="Translation_reg_Com"/>
</dbReference>
<evidence type="ECO:0000313" key="2">
    <source>
        <dbReference type="Proteomes" id="UP000467132"/>
    </source>
</evidence>